<accession>A0A6C0ALW6</accession>
<feature type="compositionally biased region" description="Acidic residues" evidence="1">
    <location>
        <begin position="145"/>
        <end position="161"/>
    </location>
</feature>
<evidence type="ECO:0000256" key="2">
    <source>
        <dbReference type="SAM" id="Phobius"/>
    </source>
</evidence>
<dbReference type="AlphaFoldDB" id="A0A6C0ALW6"/>
<feature type="region of interest" description="Disordered" evidence="1">
    <location>
        <begin position="145"/>
        <end position="166"/>
    </location>
</feature>
<keyword evidence="2" id="KW-0472">Membrane</keyword>
<organism evidence="3">
    <name type="scientific">viral metagenome</name>
    <dbReference type="NCBI Taxonomy" id="1070528"/>
    <lineage>
        <taxon>unclassified sequences</taxon>
        <taxon>metagenomes</taxon>
        <taxon>organismal metagenomes</taxon>
    </lineage>
</organism>
<keyword evidence="2" id="KW-1133">Transmembrane helix</keyword>
<feature type="transmembrane region" description="Helical" evidence="2">
    <location>
        <begin position="24"/>
        <end position="43"/>
    </location>
</feature>
<sequence length="239" mass="28645">MQKICMDFYHQNTEYLPLNLGQQFFILLGLMTTAFSVPCWVIAKFIHRPWWGDNPPLDIDDEDTPYEKLYNYKDIQEAREEKELKNCILFETTPKGAVFMKYDDEEEGFLYWADKSIDYKFLETCARKFCKVYFCKDVYIYNESDTEESEEEETNEELEEKTEEKVKEVKEEKNDSVFANFKNYKTNTTIQEKATEIKANKYIHKGKIIDFMIIQTSNYSSLKKKEGDKSWFSWKNKKE</sequence>
<dbReference type="EMBL" id="MN740676">
    <property type="protein sequence ID" value="QHS80285.1"/>
    <property type="molecule type" value="Genomic_DNA"/>
</dbReference>
<proteinExistence type="predicted"/>
<reference evidence="3" key="1">
    <citation type="journal article" date="2020" name="Nature">
        <title>Giant virus diversity and host interactions through global metagenomics.</title>
        <authorList>
            <person name="Schulz F."/>
            <person name="Roux S."/>
            <person name="Paez-Espino D."/>
            <person name="Jungbluth S."/>
            <person name="Walsh D.A."/>
            <person name="Denef V.J."/>
            <person name="McMahon K.D."/>
            <person name="Konstantinidis K.T."/>
            <person name="Eloe-Fadrosh E.A."/>
            <person name="Kyrpides N.C."/>
            <person name="Woyke T."/>
        </authorList>
    </citation>
    <scope>NUCLEOTIDE SEQUENCE</scope>
    <source>
        <strain evidence="3">GVMAG-S-1039698-54</strain>
    </source>
</reference>
<keyword evidence="2" id="KW-0812">Transmembrane</keyword>
<protein>
    <submittedName>
        <fullName evidence="3">Uncharacterized protein</fullName>
    </submittedName>
</protein>
<evidence type="ECO:0000256" key="1">
    <source>
        <dbReference type="SAM" id="MobiDB-lite"/>
    </source>
</evidence>
<evidence type="ECO:0000313" key="3">
    <source>
        <dbReference type="EMBL" id="QHS80285.1"/>
    </source>
</evidence>
<name>A0A6C0ALW6_9ZZZZ</name>